<dbReference type="GO" id="GO:0032044">
    <property type="term" value="C:DSIF complex"/>
    <property type="evidence" value="ECO:0007669"/>
    <property type="project" value="TreeGrafter"/>
</dbReference>
<dbReference type="GO" id="GO:0006355">
    <property type="term" value="P:regulation of DNA-templated transcription"/>
    <property type="evidence" value="ECO:0007669"/>
    <property type="project" value="InterPro"/>
</dbReference>
<dbReference type="SUPFAM" id="SSF63393">
    <property type="entry name" value="RNA polymerase subunits"/>
    <property type="match status" value="1"/>
</dbReference>
<dbReference type="PANTHER" id="PTHR12882:SF1">
    <property type="entry name" value="TRANSCRIPTION ELONGATION FACTOR SPT4"/>
    <property type="match status" value="1"/>
</dbReference>
<dbReference type="SMART" id="SM01389">
    <property type="entry name" value="Spt4"/>
    <property type="match status" value="1"/>
</dbReference>
<dbReference type="GO" id="GO:0008270">
    <property type="term" value="F:zinc ion binding"/>
    <property type="evidence" value="ECO:0007669"/>
    <property type="project" value="InterPro"/>
</dbReference>
<evidence type="ECO:0000256" key="2">
    <source>
        <dbReference type="ARBA" id="ARBA00010464"/>
    </source>
</evidence>
<dbReference type="PANTHER" id="PTHR12882">
    <property type="entry name" value="SUPPRESSOR OF TY 4"/>
    <property type="match status" value="1"/>
</dbReference>
<dbReference type="OrthoDB" id="248751at2759"/>
<comment type="subcellular location">
    <subcellularLocation>
        <location evidence="1">Nucleus</location>
    </subcellularLocation>
</comment>
<keyword evidence="4" id="KW-0539">Nucleus</keyword>
<dbReference type="GO" id="GO:0000993">
    <property type="term" value="F:RNA polymerase II complex binding"/>
    <property type="evidence" value="ECO:0007669"/>
    <property type="project" value="TreeGrafter"/>
</dbReference>
<dbReference type="InterPro" id="IPR022800">
    <property type="entry name" value="Spt4/RpoE2_Znf"/>
</dbReference>
<gene>
    <name evidence="6" type="ORF">CYY_004035</name>
</gene>
<dbReference type="InterPro" id="IPR029040">
    <property type="entry name" value="RPABC4/Spt4"/>
</dbReference>
<sequence length="109" mass="12485">MSRKNSESRPSIVPTSFKRTRACLDCGLVKTYEQFYDFGCENCEKNLNLRGDKERINNNTTPNFEGLIALMKPSESWIARRQRLERRVPGCYALSTDAEPTSVGSRGRY</sequence>
<evidence type="ECO:0000313" key="6">
    <source>
        <dbReference type="EMBL" id="KAF2074640.1"/>
    </source>
</evidence>
<comment type="similarity">
    <text evidence="2">Belongs to the SPT4 family.</text>
</comment>
<reference evidence="6" key="1">
    <citation type="submission" date="2020-01" db="EMBL/GenBank/DDBJ databases">
        <title>Development of genomics and gene disruption for Polysphondylium violaceum indicates a role for the polyketide synthase stlB in stalk morphogenesis.</title>
        <authorList>
            <person name="Narita B."/>
            <person name="Kawabe Y."/>
            <person name="Kin K."/>
            <person name="Saito T."/>
            <person name="Gibbs R."/>
            <person name="Kuspa A."/>
            <person name="Muzny D."/>
            <person name="Queller D."/>
            <person name="Richards S."/>
            <person name="Strassman J."/>
            <person name="Sucgang R."/>
            <person name="Worley K."/>
            <person name="Schaap P."/>
        </authorList>
    </citation>
    <scope>NUCLEOTIDE SEQUENCE</scope>
    <source>
        <strain evidence="6">QSvi11</strain>
    </source>
</reference>
<dbReference type="CDD" id="cd07973">
    <property type="entry name" value="Spt4"/>
    <property type="match status" value="1"/>
</dbReference>
<name>A0A8J4UZM0_9MYCE</name>
<dbReference type="InterPro" id="IPR009287">
    <property type="entry name" value="Spt4"/>
</dbReference>
<evidence type="ECO:0000256" key="1">
    <source>
        <dbReference type="ARBA" id="ARBA00004123"/>
    </source>
</evidence>
<evidence type="ECO:0000259" key="5">
    <source>
        <dbReference type="SMART" id="SM01389"/>
    </source>
</evidence>
<evidence type="ECO:0000313" key="7">
    <source>
        <dbReference type="Proteomes" id="UP000695562"/>
    </source>
</evidence>
<protein>
    <recommendedName>
        <fullName evidence="5">Spt4/RpoE2 zinc finger domain-containing protein</fullName>
    </recommendedName>
</protein>
<accession>A0A8J4UZM0</accession>
<keyword evidence="7" id="KW-1185">Reference proteome</keyword>
<evidence type="ECO:0000256" key="3">
    <source>
        <dbReference type="ARBA" id="ARBA00023163"/>
    </source>
</evidence>
<dbReference type="AlphaFoldDB" id="A0A8J4UZM0"/>
<keyword evidence="3" id="KW-0804">Transcription</keyword>
<feature type="domain" description="Spt4/RpoE2 zinc finger" evidence="5">
    <location>
        <begin position="20"/>
        <end position="97"/>
    </location>
</feature>
<organism evidence="6 7">
    <name type="scientific">Polysphondylium violaceum</name>
    <dbReference type="NCBI Taxonomy" id="133409"/>
    <lineage>
        <taxon>Eukaryota</taxon>
        <taxon>Amoebozoa</taxon>
        <taxon>Evosea</taxon>
        <taxon>Eumycetozoa</taxon>
        <taxon>Dictyostelia</taxon>
        <taxon>Dictyosteliales</taxon>
        <taxon>Dictyosteliaceae</taxon>
        <taxon>Polysphondylium</taxon>
    </lineage>
</organism>
<dbReference type="FunFam" id="3.30.40.210:FF:000004">
    <property type="entry name" value="Transcription elongation factor SPT4"/>
    <property type="match status" value="1"/>
</dbReference>
<dbReference type="Pfam" id="PF06093">
    <property type="entry name" value="Spt4"/>
    <property type="match status" value="1"/>
</dbReference>
<evidence type="ECO:0000256" key="4">
    <source>
        <dbReference type="ARBA" id="ARBA00023242"/>
    </source>
</evidence>
<proteinExistence type="inferred from homology"/>
<dbReference type="Gene3D" id="3.30.40.210">
    <property type="match status" value="1"/>
</dbReference>
<dbReference type="Proteomes" id="UP000695562">
    <property type="component" value="Unassembled WGS sequence"/>
</dbReference>
<dbReference type="EMBL" id="AJWJ01000136">
    <property type="protein sequence ID" value="KAF2074640.1"/>
    <property type="molecule type" value="Genomic_DNA"/>
</dbReference>
<dbReference type="GO" id="GO:0140673">
    <property type="term" value="P:transcription elongation-coupled chromatin remodeling"/>
    <property type="evidence" value="ECO:0007669"/>
    <property type="project" value="InterPro"/>
</dbReference>
<comment type="caution">
    <text evidence="6">The sequence shown here is derived from an EMBL/GenBank/DDBJ whole genome shotgun (WGS) entry which is preliminary data.</text>
</comment>
<dbReference type="InterPro" id="IPR038510">
    <property type="entry name" value="Spt4_sf"/>
</dbReference>